<dbReference type="CDD" id="cd07185">
    <property type="entry name" value="OmpA_C-like"/>
    <property type="match status" value="2"/>
</dbReference>
<feature type="domain" description="OmpA-like" evidence="6">
    <location>
        <begin position="167"/>
        <end position="286"/>
    </location>
</feature>
<dbReference type="PROSITE" id="PS51123">
    <property type="entry name" value="OMPA_2"/>
    <property type="match status" value="2"/>
</dbReference>
<name>A0ABS0A6Q4_9FLAO</name>
<feature type="chain" id="PRO_5045092403" evidence="5">
    <location>
        <begin position="25"/>
        <end position="289"/>
    </location>
</feature>
<dbReference type="PANTHER" id="PTHR30329:SF21">
    <property type="entry name" value="LIPOPROTEIN YIAD-RELATED"/>
    <property type="match status" value="1"/>
</dbReference>
<comment type="caution">
    <text evidence="7">The sequence shown here is derived from an EMBL/GenBank/DDBJ whole genome shotgun (WGS) entry which is preliminary data.</text>
</comment>
<feature type="signal peptide" evidence="5">
    <location>
        <begin position="1"/>
        <end position="24"/>
    </location>
</feature>
<dbReference type="InterPro" id="IPR036737">
    <property type="entry name" value="OmpA-like_sf"/>
</dbReference>
<gene>
    <name evidence="7" type="ORF">FNJ87_12020</name>
</gene>
<dbReference type="Proteomes" id="UP001194729">
    <property type="component" value="Unassembled WGS sequence"/>
</dbReference>
<keyword evidence="8" id="KW-1185">Reference proteome</keyword>
<comment type="subcellular location">
    <subcellularLocation>
        <location evidence="1">Cell outer membrane</location>
    </subcellularLocation>
</comment>
<dbReference type="Gene3D" id="3.30.1330.60">
    <property type="entry name" value="OmpA-like domain"/>
    <property type="match status" value="2"/>
</dbReference>
<reference evidence="7 8" key="1">
    <citation type="submission" date="2020-11" db="EMBL/GenBank/DDBJ databases">
        <title>P. mediterranea TC4 genome.</title>
        <authorList>
            <person name="Molmeret M."/>
        </authorList>
    </citation>
    <scope>NUCLEOTIDE SEQUENCE [LARGE SCALE GENOMIC DNA]</scope>
    <source>
        <strain evidence="7 8">TC4</strain>
    </source>
</reference>
<sequence length="289" mass="33149">MQRFSIVMKMIKYLFLIFSVVVTAQQKTEQFSVYFDTDSAVLNPQSLDKINTYIVNPESSRITNISLSGYCDDRGSVVYNEQLAWERVWSIIDYLKPDYAHGAFSEQAIGEVPLQSSSNIKQQRTQNRRVDITVTYEEEPEPRVEPIAIAADSIEKYRSYDILKDSLQIGDKLVFNNVIFYPGRHVLRESSFPVMDSIINSLLLHKKYEIEIQGHICCLSAGVYGRDMDTGQWNLSQARAEQVKRFLVKYGVAADRLTTVGKQANFKTGKGDFYDRRVEIHITGIREDD</sequence>
<evidence type="ECO:0000256" key="1">
    <source>
        <dbReference type="ARBA" id="ARBA00004442"/>
    </source>
</evidence>
<evidence type="ECO:0000256" key="5">
    <source>
        <dbReference type="SAM" id="SignalP"/>
    </source>
</evidence>
<evidence type="ECO:0000256" key="3">
    <source>
        <dbReference type="ARBA" id="ARBA00023237"/>
    </source>
</evidence>
<keyword evidence="3" id="KW-0998">Cell outer membrane</keyword>
<dbReference type="PANTHER" id="PTHR30329">
    <property type="entry name" value="STATOR ELEMENT OF FLAGELLAR MOTOR COMPLEX"/>
    <property type="match status" value="1"/>
</dbReference>
<feature type="domain" description="OmpA-like" evidence="6">
    <location>
        <begin position="22"/>
        <end position="138"/>
    </location>
</feature>
<evidence type="ECO:0000259" key="6">
    <source>
        <dbReference type="PROSITE" id="PS51123"/>
    </source>
</evidence>
<dbReference type="SUPFAM" id="SSF103088">
    <property type="entry name" value="OmpA-like"/>
    <property type="match status" value="2"/>
</dbReference>
<dbReference type="PRINTS" id="PR01021">
    <property type="entry name" value="OMPADOMAIN"/>
</dbReference>
<keyword evidence="2 4" id="KW-0472">Membrane</keyword>
<dbReference type="InterPro" id="IPR006664">
    <property type="entry name" value="OMP_bac"/>
</dbReference>
<evidence type="ECO:0000313" key="7">
    <source>
        <dbReference type="EMBL" id="MBF4985030.1"/>
    </source>
</evidence>
<dbReference type="InterPro" id="IPR006665">
    <property type="entry name" value="OmpA-like"/>
</dbReference>
<evidence type="ECO:0000256" key="4">
    <source>
        <dbReference type="PROSITE-ProRule" id="PRU00473"/>
    </source>
</evidence>
<dbReference type="EMBL" id="JADKYU010000628">
    <property type="protein sequence ID" value="MBF4985030.1"/>
    <property type="molecule type" value="Genomic_DNA"/>
</dbReference>
<proteinExistence type="predicted"/>
<keyword evidence="5" id="KW-0732">Signal</keyword>
<accession>A0ABS0A6Q4</accession>
<dbReference type="InterPro" id="IPR050330">
    <property type="entry name" value="Bact_OuterMem_StrucFunc"/>
</dbReference>
<evidence type="ECO:0000256" key="2">
    <source>
        <dbReference type="ARBA" id="ARBA00023136"/>
    </source>
</evidence>
<dbReference type="Pfam" id="PF00691">
    <property type="entry name" value="OmpA"/>
    <property type="match status" value="1"/>
</dbReference>
<protein>
    <submittedName>
        <fullName evidence="7">OmpA family protein</fullName>
    </submittedName>
</protein>
<evidence type="ECO:0000313" key="8">
    <source>
        <dbReference type="Proteomes" id="UP001194729"/>
    </source>
</evidence>
<organism evidence="7 8">
    <name type="scientific">Nonlabens mediterrranea</name>
    <dbReference type="NCBI Taxonomy" id="1419947"/>
    <lineage>
        <taxon>Bacteria</taxon>
        <taxon>Pseudomonadati</taxon>
        <taxon>Bacteroidota</taxon>
        <taxon>Flavobacteriia</taxon>
        <taxon>Flavobacteriales</taxon>
        <taxon>Flavobacteriaceae</taxon>
        <taxon>Nonlabens</taxon>
    </lineage>
</organism>